<evidence type="ECO:0000256" key="3">
    <source>
        <dbReference type="ARBA" id="ARBA00023159"/>
    </source>
</evidence>
<dbReference type="Pfam" id="PF12852">
    <property type="entry name" value="Cupin_6"/>
    <property type="match status" value="1"/>
</dbReference>
<organism evidence="6 7">
    <name type="scientific">Litoreibacter janthinus</name>
    <dbReference type="NCBI Taxonomy" id="670154"/>
    <lineage>
        <taxon>Bacteria</taxon>
        <taxon>Pseudomonadati</taxon>
        <taxon>Pseudomonadota</taxon>
        <taxon>Alphaproteobacteria</taxon>
        <taxon>Rhodobacterales</taxon>
        <taxon>Roseobacteraceae</taxon>
        <taxon>Litoreibacter</taxon>
    </lineage>
</organism>
<dbReference type="InterPro" id="IPR009057">
    <property type="entry name" value="Homeodomain-like_sf"/>
</dbReference>
<dbReference type="InterPro" id="IPR018062">
    <property type="entry name" value="HTH_AraC-typ_CS"/>
</dbReference>
<evidence type="ECO:0000256" key="1">
    <source>
        <dbReference type="ARBA" id="ARBA00023015"/>
    </source>
</evidence>
<name>A0A1I6GMR0_9RHOB</name>
<feature type="domain" description="HTH araC/xylS-type" evidence="5">
    <location>
        <begin position="186"/>
        <end position="284"/>
    </location>
</feature>
<protein>
    <submittedName>
        <fullName evidence="6">Transcriptional regulator, AraC family</fullName>
    </submittedName>
</protein>
<keyword evidence="7" id="KW-1185">Reference proteome</keyword>
<keyword evidence="1" id="KW-0805">Transcription regulation</keyword>
<keyword evidence="3" id="KW-0010">Activator</keyword>
<dbReference type="RefSeq" id="WP_090215247.1">
    <property type="nucleotide sequence ID" value="NZ_FOYO01000001.1"/>
</dbReference>
<dbReference type="InterPro" id="IPR032783">
    <property type="entry name" value="AraC_lig"/>
</dbReference>
<dbReference type="EMBL" id="FOYO01000001">
    <property type="protein sequence ID" value="SFR43480.1"/>
    <property type="molecule type" value="Genomic_DNA"/>
</dbReference>
<dbReference type="Pfam" id="PF12833">
    <property type="entry name" value="HTH_18"/>
    <property type="match status" value="1"/>
</dbReference>
<evidence type="ECO:0000259" key="5">
    <source>
        <dbReference type="PROSITE" id="PS01124"/>
    </source>
</evidence>
<evidence type="ECO:0000313" key="7">
    <source>
        <dbReference type="Proteomes" id="UP000199658"/>
    </source>
</evidence>
<dbReference type="PROSITE" id="PS00041">
    <property type="entry name" value="HTH_ARAC_FAMILY_1"/>
    <property type="match status" value="1"/>
</dbReference>
<dbReference type="PRINTS" id="PR00032">
    <property type="entry name" value="HTHARAC"/>
</dbReference>
<dbReference type="SMART" id="SM00342">
    <property type="entry name" value="HTH_ARAC"/>
    <property type="match status" value="1"/>
</dbReference>
<reference evidence="7" key="1">
    <citation type="submission" date="2016-10" db="EMBL/GenBank/DDBJ databases">
        <authorList>
            <person name="Varghese N."/>
            <person name="Submissions S."/>
        </authorList>
    </citation>
    <scope>NUCLEOTIDE SEQUENCE [LARGE SCALE GENOMIC DNA]</scope>
    <source>
        <strain evidence="7">DSM 26921</strain>
    </source>
</reference>
<dbReference type="InterPro" id="IPR037923">
    <property type="entry name" value="HTH-like"/>
</dbReference>
<proteinExistence type="predicted"/>
<keyword evidence="4" id="KW-0804">Transcription</keyword>
<dbReference type="Proteomes" id="UP000199658">
    <property type="component" value="Unassembled WGS sequence"/>
</dbReference>
<dbReference type="InterPro" id="IPR050204">
    <property type="entry name" value="AraC_XylS_family_regulators"/>
</dbReference>
<dbReference type="PANTHER" id="PTHR46796">
    <property type="entry name" value="HTH-TYPE TRANSCRIPTIONAL ACTIVATOR RHAS-RELATED"/>
    <property type="match status" value="1"/>
</dbReference>
<keyword evidence="2" id="KW-0238">DNA-binding</keyword>
<dbReference type="AlphaFoldDB" id="A0A1I6GMR0"/>
<dbReference type="Gene3D" id="1.10.10.60">
    <property type="entry name" value="Homeodomain-like"/>
    <property type="match status" value="2"/>
</dbReference>
<dbReference type="STRING" id="670154.SAMN04488002_1725"/>
<gene>
    <name evidence="6" type="ORF">SAMN04488002_1725</name>
</gene>
<dbReference type="SUPFAM" id="SSF46689">
    <property type="entry name" value="Homeodomain-like"/>
    <property type="match status" value="2"/>
</dbReference>
<evidence type="ECO:0000256" key="2">
    <source>
        <dbReference type="ARBA" id="ARBA00023125"/>
    </source>
</evidence>
<evidence type="ECO:0000256" key="4">
    <source>
        <dbReference type="ARBA" id="ARBA00023163"/>
    </source>
</evidence>
<accession>A0A1I6GMR0</accession>
<dbReference type="InterPro" id="IPR011051">
    <property type="entry name" value="RmlC_Cupin_sf"/>
</dbReference>
<dbReference type="InterPro" id="IPR020449">
    <property type="entry name" value="Tscrpt_reg_AraC-type_HTH"/>
</dbReference>
<sequence>MTDDILDLLDLIRVRGTACVGENLTWPWRFCHVSDDRLARFQLVLSGQTWIQMEGSTDRIELFSGDIVIIPNGKAHCYFSGNTPDSEEPSAHLFCGYFEFTETTPSAITTRLPDMLVERHGHSGRAQKFELLLQLINAEVGKQSEPQQSVLNRLTEILCLHAVHDWLTTALFHDETLKALASPRIKIVLDEIHSDPSAAWNVEILASIYGQSRTVFSEHFKLATGLSPISYVRQCRIGSACKMLESSRLPVDEVAFQSGYADANAFNRAFRRETGTSPGAYRRMQRV</sequence>
<dbReference type="GO" id="GO:0003700">
    <property type="term" value="F:DNA-binding transcription factor activity"/>
    <property type="evidence" value="ECO:0007669"/>
    <property type="project" value="InterPro"/>
</dbReference>
<evidence type="ECO:0000313" key="6">
    <source>
        <dbReference type="EMBL" id="SFR43480.1"/>
    </source>
</evidence>
<dbReference type="GO" id="GO:0043565">
    <property type="term" value="F:sequence-specific DNA binding"/>
    <property type="evidence" value="ECO:0007669"/>
    <property type="project" value="InterPro"/>
</dbReference>
<dbReference type="OrthoDB" id="9783876at2"/>
<dbReference type="SUPFAM" id="SSF51182">
    <property type="entry name" value="RmlC-like cupins"/>
    <property type="match status" value="1"/>
</dbReference>
<dbReference type="InterPro" id="IPR018060">
    <property type="entry name" value="HTH_AraC"/>
</dbReference>
<dbReference type="SUPFAM" id="SSF51215">
    <property type="entry name" value="Regulatory protein AraC"/>
    <property type="match status" value="1"/>
</dbReference>
<dbReference type="PROSITE" id="PS01124">
    <property type="entry name" value="HTH_ARAC_FAMILY_2"/>
    <property type="match status" value="1"/>
</dbReference>
<dbReference type="PANTHER" id="PTHR46796:SF7">
    <property type="entry name" value="ARAC FAMILY TRANSCRIPTIONAL REGULATOR"/>
    <property type="match status" value="1"/>
</dbReference>